<evidence type="ECO:0000256" key="3">
    <source>
        <dbReference type="PROSITE-ProRule" id="PRU00982"/>
    </source>
</evidence>
<evidence type="ECO:0008006" key="8">
    <source>
        <dbReference type="Google" id="ProtNLM"/>
    </source>
</evidence>
<dbReference type="InterPro" id="IPR000210">
    <property type="entry name" value="BTB/POZ_dom"/>
</dbReference>
<dbReference type="PANTHER" id="PTHR32370">
    <property type="entry name" value="OS12G0117600 PROTEIN"/>
    <property type="match status" value="1"/>
</dbReference>
<dbReference type="InterPro" id="IPR011333">
    <property type="entry name" value="SKP1/BTB/POZ_sf"/>
</dbReference>
<evidence type="ECO:0000259" key="5">
    <source>
        <dbReference type="PROSITE" id="PS51649"/>
    </source>
</evidence>
<sequence>MASIRMKCLKKEIISCGSKSVEKRNRCVIFPAEASIVADSLQRRNKSWFIKAKVVSDLIIHIGEESFHLHKLPMVRRSGYINRQVTQSSRGSNPTIRIDNIPGEAKAFELVVKFSYGWNISFTAANIAPLYCAAHFLEMTDDLQQGNLISETQSFLSYVILSSWKDIFRILQSCESISTWARDLQVLRHCSDAIAWKVCTEHPIGFGDNEALTTVARNVPDDWWFEDVSLLHIDQFVEVIAAMRRKKIRPELVGSCVANWTRKWLSQITNSDCNLKQKSSEIRLHKVTAEYLIKVLPVEENSVSFNFLLYLLKIGHIMQINSELLMQLERRIAIALETCKATDLLIKNRTTLFDVDVVTKVVETYVSIASTNPLSKMPVVGRLLDEYLVLVARDENLPARTFQLLVDALPRNARYCHNNIYRAVDMYLKAHPDLTEDERSKICKVIDFNKLSQVARKHALKNDRLPTNITTQLLLLEQVAMTRSLTAAGSNYQRTKSQAILRANKALGNGRTKSINEIAIMRRDVENLKVQLGELQLCRSVLQKQMKTGII</sequence>
<feature type="domain" description="NPH3" evidence="5">
    <location>
        <begin position="222"/>
        <end position="480"/>
    </location>
</feature>
<name>A0ABD3B464_9GENT</name>
<comment type="similarity">
    <text evidence="3">Belongs to the NPH3 family.</text>
</comment>
<dbReference type="PROSITE" id="PS51649">
    <property type="entry name" value="NPH3"/>
    <property type="match status" value="1"/>
</dbReference>
<evidence type="ECO:0000256" key="2">
    <source>
        <dbReference type="ARBA" id="ARBA00022786"/>
    </source>
</evidence>
<accession>A0ABD3B464</accession>
<proteinExistence type="inferred from homology"/>
<evidence type="ECO:0000313" key="7">
    <source>
        <dbReference type="Proteomes" id="UP001630127"/>
    </source>
</evidence>
<dbReference type="Gene3D" id="3.30.710.10">
    <property type="entry name" value="Potassium Channel Kv1.1, Chain A"/>
    <property type="match status" value="1"/>
</dbReference>
<keyword evidence="2" id="KW-0833">Ubl conjugation pathway</keyword>
<comment type="pathway">
    <text evidence="1">Protein modification; protein ubiquitination.</text>
</comment>
<organism evidence="6 7">
    <name type="scientific">Cinchona calisaya</name>
    <dbReference type="NCBI Taxonomy" id="153742"/>
    <lineage>
        <taxon>Eukaryota</taxon>
        <taxon>Viridiplantae</taxon>
        <taxon>Streptophyta</taxon>
        <taxon>Embryophyta</taxon>
        <taxon>Tracheophyta</taxon>
        <taxon>Spermatophyta</taxon>
        <taxon>Magnoliopsida</taxon>
        <taxon>eudicotyledons</taxon>
        <taxon>Gunneridae</taxon>
        <taxon>Pentapetalae</taxon>
        <taxon>asterids</taxon>
        <taxon>lamiids</taxon>
        <taxon>Gentianales</taxon>
        <taxon>Rubiaceae</taxon>
        <taxon>Cinchonoideae</taxon>
        <taxon>Cinchoneae</taxon>
        <taxon>Cinchona</taxon>
    </lineage>
</organism>
<dbReference type="InterPro" id="IPR027356">
    <property type="entry name" value="NPH3_dom"/>
</dbReference>
<evidence type="ECO:0000259" key="4">
    <source>
        <dbReference type="PROSITE" id="PS50097"/>
    </source>
</evidence>
<dbReference type="SUPFAM" id="SSF54695">
    <property type="entry name" value="POZ domain"/>
    <property type="match status" value="1"/>
</dbReference>
<dbReference type="Proteomes" id="UP001630127">
    <property type="component" value="Unassembled WGS sequence"/>
</dbReference>
<reference evidence="6 7" key="1">
    <citation type="submission" date="2024-11" db="EMBL/GenBank/DDBJ databases">
        <title>A near-complete genome assembly of Cinchona calisaya.</title>
        <authorList>
            <person name="Lian D.C."/>
            <person name="Zhao X.W."/>
            <person name="Wei L."/>
        </authorList>
    </citation>
    <scope>NUCLEOTIDE SEQUENCE [LARGE SCALE GENOMIC DNA]</scope>
    <source>
        <tissue evidence="6">Nenye</tissue>
    </source>
</reference>
<dbReference type="InterPro" id="IPR043454">
    <property type="entry name" value="NPH3/RPT2-like"/>
</dbReference>
<protein>
    <recommendedName>
        <fullName evidence="8">Phototropic-responsive NPH3 family protein</fullName>
    </recommendedName>
</protein>
<dbReference type="SMART" id="SM00225">
    <property type="entry name" value="BTB"/>
    <property type="match status" value="1"/>
</dbReference>
<dbReference type="Pfam" id="PF00651">
    <property type="entry name" value="BTB"/>
    <property type="match status" value="1"/>
</dbReference>
<gene>
    <name evidence="6" type="ORF">ACH5RR_001434</name>
</gene>
<evidence type="ECO:0000313" key="6">
    <source>
        <dbReference type="EMBL" id="KAL3538068.1"/>
    </source>
</evidence>
<feature type="domain" description="BTB" evidence="4">
    <location>
        <begin position="56"/>
        <end position="124"/>
    </location>
</feature>
<dbReference type="EMBL" id="JBJUIK010000001">
    <property type="protein sequence ID" value="KAL3538068.1"/>
    <property type="molecule type" value="Genomic_DNA"/>
</dbReference>
<evidence type="ECO:0000256" key="1">
    <source>
        <dbReference type="ARBA" id="ARBA00004906"/>
    </source>
</evidence>
<dbReference type="AlphaFoldDB" id="A0ABD3B464"/>
<keyword evidence="7" id="KW-1185">Reference proteome</keyword>
<dbReference type="PROSITE" id="PS50097">
    <property type="entry name" value="BTB"/>
    <property type="match status" value="1"/>
</dbReference>
<comment type="caution">
    <text evidence="6">The sequence shown here is derived from an EMBL/GenBank/DDBJ whole genome shotgun (WGS) entry which is preliminary data.</text>
</comment>
<dbReference type="Pfam" id="PF03000">
    <property type="entry name" value="NPH3"/>
    <property type="match status" value="1"/>
</dbReference>